<dbReference type="Proteomes" id="UP000315496">
    <property type="component" value="Chromosome 3"/>
</dbReference>
<accession>A0A4Z1T5B7</accession>
<comment type="caution">
    <text evidence="5">The sequence shown here is derived from an EMBL/GenBank/DDBJ whole genome shotgun (WGS) entry which is preliminary data.</text>
</comment>
<sequence>MATRAASRKTQDSISLMLTLVVKSGRYALGTSQAVRYVRDGKAKLVFMADNCPPLVRSQVDYLCHLARTPVHVYTGSSRELGVALGKQFNVSVFTVLEPGDADLTDLLKA</sequence>
<evidence type="ECO:0000256" key="2">
    <source>
        <dbReference type="ARBA" id="ARBA00022980"/>
    </source>
</evidence>
<dbReference type="VEuPathDB" id="GiardiaDB:GMRT_12049"/>
<evidence type="ECO:0000256" key="1">
    <source>
        <dbReference type="ARBA" id="ARBA00007326"/>
    </source>
</evidence>
<dbReference type="FunFam" id="3.30.1330.30:FF:000001">
    <property type="entry name" value="60S ribosomal protein L30"/>
    <property type="match status" value="1"/>
</dbReference>
<dbReference type="OrthoDB" id="1928736at2759"/>
<evidence type="ECO:0000313" key="5">
    <source>
        <dbReference type="EMBL" id="TNJ27709.1"/>
    </source>
</evidence>
<name>A0A4Z1T5B7_GIAMU</name>
<dbReference type="InterPro" id="IPR004038">
    <property type="entry name" value="Ribosomal_eL8/eL30/eS12/Gad45"/>
</dbReference>
<dbReference type="SUPFAM" id="SSF55315">
    <property type="entry name" value="L30e-like"/>
    <property type="match status" value="1"/>
</dbReference>
<reference evidence="5 6" key="1">
    <citation type="submission" date="2019-05" db="EMBL/GenBank/DDBJ databases">
        <title>The compact genome of Giardia muris reveals important steps in the evolution of intestinal protozoan parasites.</title>
        <authorList>
            <person name="Xu F."/>
            <person name="Jimenez-Gonzalez A."/>
            <person name="Einarsson E."/>
            <person name="Astvaldsson A."/>
            <person name="Peirasmaki D."/>
            <person name="Eckmann L."/>
            <person name="Andersson J.O."/>
            <person name="Svard S.G."/>
            <person name="Jerlstrom-Hultqvist J."/>
        </authorList>
    </citation>
    <scope>NUCLEOTIDE SEQUENCE [LARGE SCALE GENOMIC DNA]</scope>
    <source>
        <strain evidence="5 6">Roberts-Thomson</strain>
    </source>
</reference>
<dbReference type="EMBL" id="VDLU01000003">
    <property type="protein sequence ID" value="TNJ27709.1"/>
    <property type="molecule type" value="Genomic_DNA"/>
</dbReference>
<evidence type="ECO:0000259" key="4">
    <source>
        <dbReference type="Pfam" id="PF01248"/>
    </source>
</evidence>
<keyword evidence="6" id="KW-1185">Reference proteome</keyword>
<keyword evidence="3" id="KW-0687">Ribonucleoprotein</keyword>
<organism evidence="5 6">
    <name type="scientific">Giardia muris</name>
    <dbReference type="NCBI Taxonomy" id="5742"/>
    <lineage>
        <taxon>Eukaryota</taxon>
        <taxon>Metamonada</taxon>
        <taxon>Diplomonadida</taxon>
        <taxon>Hexamitidae</taxon>
        <taxon>Giardiinae</taxon>
        <taxon>Giardia</taxon>
    </lineage>
</organism>
<dbReference type="GO" id="GO:0003723">
    <property type="term" value="F:RNA binding"/>
    <property type="evidence" value="ECO:0007669"/>
    <property type="project" value="InterPro"/>
</dbReference>
<comment type="similarity">
    <text evidence="1">Belongs to the eukaryotic ribosomal protein eL30 family.</text>
</comment>
<dbReference type="GO" id="GO:1990904">
    <property type="term" value="C:ribonucleoprotein complex"/>
    <property type="evidence" value="ECO:0007669"/>
    <property type="project" value="UniProtKB-KW"/>
</dbReference>
<keyword evidence="2 5" id="KW-0689">Ribosomal protein</keyword>
<gene>
    <name evidence="5" type="ORF">GMRT_12049</name>
</gene>
<dbReference type="InterPro" id="IPR039109">
    <property type="entry name" value="Ribosomal_eL30-like"/>
</dbReference>
<dbReference type="Pfam" id="PF01248">
    <property type="entry name" value="Ribosomal_L7Ae"/>
    <property type="match status" value="1"/>
</dbReference>
<evidence type="ECO:0000313" key="6">
    <source>
        <dbReference type="Proteomes" id="UP000315496"/>
    </source>
</evidence>
<dbReference type="InterPro" id="IPR029064">
    <property type="entry name" value="Ribosomal_eL30-like_sf"/>
</dbReference>
<evidence type="ECO:0000256" key="3">
    <source>
        <dbReference type="ARBA" id="ARBA00023274"/>
    </source>
</evidence>
<dbReference type="GO" id="GO:0005840">
    <property type="term" value="C:ribosome"/>
    <property type="evidence" value="ECO:0007669"/>
    <property type="project" value="UniProtKB-KW"/>
</dbReference>
<dbReference type="AlphaFoldDB" id="A0A4Z1T5B7"/>
<protein>
    <submittedName>
        <fullName evidence="5">Ribosomal protein L30</fullName>
    </submittedName>
</protein>
<dbReference type="Gene3D" id="3.30.1330.30">
    <property type="match status" value="1"/>
</dbReference>
<proteinExistence type="inferred from homology"/>
<dbReference type="PANTHER" id="PTHR11449">
    <property type="entry name" value="RIBOSOMAL PROTEIN L30"/>
    <property type="match status" value="1"/>
</dbReference>
<feature type="domain" description="Ribosomal protein eL8/eL30/eS12/Gadd45" evidence="4">
    <location>
        <begin position="17"/>
        <end position="103"/>
    </location>
</feature>
<dbReference type="PRINTS" id="PR00884">
    <property type="entry name" value="RIBOSOMALHS6"/>
</dbReference>